<evidence type="ECO:0000256" key="4">
    <source>
        <dbReference type="ARBA" id="ARBA00022519"/>
    </source>
</evidence>
<feature type="domain" description="ABC transporter" evidence="10">
    <location>
        <begin position="1"/>
        <end position="233"/>
    </location>
</feature>
<dbReference type="PROSITE" id="PS51866">
    <property type="entry name" value="MOP"/>
    <property type="match status" value="1"/>
</dbReference>
<name>A0A2M8J038_9RHOB</name>
<evidence type="ECO:0000256" key="7">
    <source>
        <dbReference type="ARBA" id="ARBA00022967"/>
    </source>
</evidence>
<feature type="domain" description="Mop" evidence="11">
    <location>
        <begin position="292"/>
        <end position="358"/>
    </location>
</feature>
<dbReference type="GO" id="GO:0140359">
    <property type="term" value="F:ABC-type transporter activity"/>
    <property type="evidence" value="ECO:0007669"/>
    <property type="project" value="InterPro"/>
</dbReference>
<keyword evidence="3 9" id="KW-0500">Molybdenum</keyword>
<dbReference type="GO" id="GO:0016020">
    <property type="term" value="C:membrane"/>
    <property type="evidence" value="ECO:0007669"/>
    <property type="project" value="InterPro"/>
</dbReference>
<proteinExistence type="predicted"/>
<keyword evidence="4" id="KW-0997">Cell inner membrane</keyword>
<dbReference type="InterPro" id="IPR004606">
    <property type="entry name" value="Mop_domain"/>
</dbReference>
<dbReference type="InterPro" id="IPR003593">
    <property type="entry name" value="AAA+_ATPase"/>
</dbReference>
<accession>A0A2M8J038</accession>
<keyword evidence="6 12" id="KW-0067">ATP-binding</keyword>
<keyword evidence="5" id="KW-0547">Nucleotide-binding</keyword>
<evidence type="ECO:0000256" key="9">
    <source>
        <dbReference type="PROSITE-ProRule" id="PRU01213"/>
    </source>
</evidence>
<evidence type="ECO:0000313" key="13">
    <source>
        <dbReference type="Proteomes" id="UP000231553"/>
    </source>
</evidence>
<keyword evidence="13" id="KW-1185">Reference proteome</keyword>
<dbReference type="OrthoDB" id="9802264at2"/>
<dbReference type="InterPro" id="IPR005116">
    <property type="entry name" value="Transp-assoc_OB_typ1"/>
</dbReference>
<evidence type="ECO:0000256" key="6">
    <source>
        <dbReference type="ARBA" id="ARBA00022840"/>
    </source>
</evidence>
<dbReference type="PROSITE" id="PS00211">
    <property type="entry name" value="ABC_TRANSPORTER_1"/>
    <property type="match status" value="1"/>
</dbReference>
<dbReference type="InterPro" id="IPR050334">
    <property type="entry name" value="Molybdenum_import_ModC"/>
</dbReference>
<dbReference type="Pfam" id="PF03459">
    <property type="entry name" value="TOBE"/>
    <property type="match status" value="1"/>
</dbReference>
<dbReference type="RefSeq" id="WP_100163019.1">
    <property type="nucleotide sequence ID" value="NZ_PGTB01000054.1"/>
</dbReference>
<dbReference type="EMBL" id="PGTB01000054">
    <property type="protein sequence ID" value="PJE36156.1"/>
    <property type="molecule type" value="Genomic_DNA"/>
</dbReference>
<keyword evidence="1" id="KW-0813">Transport</keyword>
<dbReference type="InterPro" id="IPR011868">
    <property type="entry name" value="ModC_ABC_ATP-bd"/>
</dbReference>
<organism evidence="12 13">
    <name type="scientific">Pseudooceanicola lipolyticus</name>
    <dbReference type="NCBI Taxonomy" id="2029104"/>
    <lineage>
        <taxon>Bacteria</taxon>
        <taxon>Pseudomonadati</taxon>
        <taxon>Pseudomonadota</taxon>
        <taxon>Alphaproteobacteria</taxon>
        <taxon>Rhodobacterales</taxon>
        <taxon>Paracoccaceae</taxon>
        <taxon>Pseudooceanicola</taxon>
    </lineage>
</organism>
<dbReference type="SMART" id="SM00382">
    <property type="entry name" value="AAA"/>
    <property type="match status" value="1"/>
</dbReference>
<reference evidence="12 13" key="1">
    <citation type="journal article" date="2018" name="Int. J. Syst. Evol. Microbiol.">
        <title>Pseudooceanicola lipolyticus sp. nov., a marine alphaproteobacterium, reclassification of Oceanicola flagellatus as Pseudooceanicola flagellatus comb. nov. and emended description of the genus Pseudooceanicola.</title>
        <authorList>
            <person name="Huang M.-M."/>
            <person name="Guo L.-L."/>
            <person name="Wu Y.-H."/>
            <person name="Lai Q.-L."/>
            <person name="Shao Z.-Z."/>
            <person name="Wang C.-S."/>
            <person name="Wu M."/>
            <person name="Xu X.-W."/>
        </authorList>
    </citation>
    <scope>NUCLEOTIDE SEQUENCE [LARGE SCALE GENOMIC DNA]</scope>
    <source>
        <strain evidence="12 13">157</strain>
    </source>
</reference>
<dbReference type="PANTHER" id="PTHR43514:SF4">
    <property type="entry name" value="ABC TRANSPORTER I FAMILY MEMBER 10"/>
    <property type="match status" value="1"/>
</dbReference>
<dbReference type="Proteomes" id="UP000231553">
    <property type="component" value="Unassembled WGS sequence"/>
</dbReference>
<keyword evidence="2" id="KW-1003">Cell membrane</keyword>
<evidence type="ECO:0000256" key="2">
    <source>
        <dbReference type="ARBA" id="ARBA00022475"/>
    </source>
</evidence>
<evidence type="ECO:0000256" key="8">
    <source>
        <dbReference type="ARBA" id="ARBA00023136"/>
    </source>
</evidence>
<sequence length="362" mass="38225">MSLEVDFRHRQGDFALAVAFDAPDGITALFGRSGAGKTSVVNAIAGLLAPDAGRITLGGTALFDRAARCNLPTWRRRLGYVFQDGRLFPHLSVRQNMTYGQRFAPRGATGPTLDSVAELLGIAPLLDRRPGGLSGGEKQRVAIGRALLSRPRMLLMDEPLAALDEARKAEILPYLERLRDETALPILYVSHSVAEVARLASRVVVLENGHVARAGPAEQVLSDPGMVHQIGLREAGAVLPATVARHHADGLTELAVSGGRLFLPLTKGAPGTAVRVRVLAQDVMLARSAPVGLSALNILPGKVVSLRDGDGPGVMVQIACGDDLLLARITRRSAQALGLAPDGPVFAVIKTVAIARSDVSRS</sequence>
<dbReference type="GO" id="GO:0005524">
    <property type="term" value="F:ATP binding"/>
    <property type="evidence" value="ECO:0007669"/>
    <property type="project" value="UniProtKB-KW"/>
</dbReference>
<dbReference type="GO" id="GO:0015098">
    <property type="term" value="F:molybdate ion transmembrane transporter activity"/>
    <property type="evidence" value="ECO:0007669"/>
    <property type="project" value="InterPro"/>
</dbReference>
<dbReference type="NCBIfam" id="TIGR02142">
    <property type="entry name" value="modC_ABC"/>
    <property type="match status" value="1"/>
</dbReference>
<dbReference type="InterPro" id="IPR017871">
    <property type="entry name" value="ABC_transporter-like_CS"/>
</dbReference>
<dbReference type="InterPro" id="IPR008995">
    <property type="entry name" value="Mo/tungstate-bd_C_term_dom"/>
</dbReference>
<keyword evidence="8" id="KW-0472">Membrane</keyword>
<comment type="caution">
    <text evidence="12">The sequence shown here is derived from an EMBL/GenBank/DDBJ whole genome shotgun (WGS) entry which is preliminary data.</text>
</comment>
<keyword evidence="7" id="KW-1278">Translocase</keyword>
<dbReference type="InterPro" id="IPR003439">
    <property type="entry name" value="ABC_transporter-like_ATP-bd"/>
</dbReference>
<evidence type="ECO:0000313" key="12">
    <source>
        <dbReference type="EMBL" id="PJE36156.1"/>
    </source>
</evidence>
<gene>
    <name evidence="12" type="primary">modC</name>
    <name evidence="12" type="ORF">CVM52_13515</name>
</gene>
<dbReference type="SUPFAM" id="SSF50331">
    <property type="entry name" value="MOP-like"/>
    <property type="match status" value="1"/>
</dbReference>
<dbReference type="Gene3D" id="2.40.50.100">
    <property type="match status" value="1"/>
</dbReference>
<dbReference type="AlphaFoldDB" id="A0A2M8J038"/>
<dbReference type="InterPro" id="IPR027417">
    <property type="entry name" value="P-loop_NTPase"/>
</dbReference>
<evidence type="ECO:0000256" key="5">
    <source>
        <dbReference type="ARBA" id="ARBA00022741"/>
    </source>
</evidence>
<evidence type="ECO:0000259" key="10">
    <source>
        <dbReference type="PROSITE" id="PS50893"/>
    </source>
</evidence>
<dbReference type="GO" id="GO:0016887">
    <property type="term" value="F:ATP hydrolysis activity"/>
    <property type="evidence" value="ECO:0007669"/>
    <property type="project" value="InterPro"/>
</dbReference>
<dbReference type="PROSITE" id="PS50893">
    <property type="entry name" value="ABC_TRANSPORTER_2"/>
    <property type="match status" value="1"/>
</dbReference>
<evidence type="ECO:0000256" key="3">
    <source>
        <dbReference type="ARBA" id="ARBA00022505"/>
    </source>
</evidence>
<dbReference type="Pfam" id="PF00005">
    <property type="entry name" value="ABC_tran"/>
    <property type="match status" value="1"/>
</dbReference>
<evidence type="ECO:0000259" key="11">
    <source>
        <dbReference type="PROSITE" id="PS51866"/>
    </source>
</evidence>
<dbReference type="PANTHER" id="PTHR43514">
    <property type="entry name" value="ABC TRANSPORTER I FAMILY MEMBER 10"/>
    <property type="match status" value="1"/>
</dbReference>
<dbReference type="Gene3D" id="3.40.50.300">
    <property type="entry name" value="P-loop containing nucleotide triphosphate hydrolases"/>
    <property type="match status" value="1"/>
</dbReference>
<dbReference type="SUPFAM" id="SSF52540">
    <property type="entry name" value="P-loop containing nucleoside triphosphate hydrolases"/>
    <property type="match status" value="1"/>
</dbReference>
<protein>
    <submittedName>
        <fullName evidence="12">Molybdenum ABC transporter ATP-binding protein</fullName>
    </submittedName>
</protein>
<evidence type="ECO:0000256" key="1">
    <source>
        <dbReference type="ARBA" id="ARBA00022448"/>
    </source>
</evidence>